<organism evidence="1">
    <name type="scientific">Rhizophora mucronata</name>
    <name type="common">Asiatic mangrove</name>
    <dbReference type="NCBI Taxonomy" id="61149"/>
    <lineage>
        <taxon>Eukaryota</taxon>
        <taxon>Viridiplantae</taxon>
        <taxon>Streptophyta</taxon>
        <taxon>Embryophyta</taxon>
        <taxon>Tracheophyta</taxon>
        <taxon>Spermatophyta</taxon>
        <taxon>Magnoliopsida</taxon>
        <taxon>eudicotyledons</taxon>
        <taxon>Gunneridae</taxon>
        <taxon>Pentapetalae</taxon>
        <taxon>rosids</taxon>
        <taxon>fabids</taxon>
        <taxon>Malpighiales</taxon>
        <taxon>Rhizophoraceae</taxon>
        <taxon>Rhizophora</taxon>
    </lineage>
</organism>
<name>A0A2P2KVP3_RHIMU</name>
<protein>
    <submittedName>
        <fullName evidence="1">Uncharacterized protein</fullName>
    </submittedName>
</protein>
<evidence type="ECO:0000313" key="1">
    <source>
        <dbReference type="EMBL" id="MBX09816.1"/>
    </source>
</evidence>
<dbReference type="AlphaFoldDB" id="A0A2P2KVP3"/>
<dbReference type="EMBL" id="GGEC01029332">
    <property type="protein sequence ID" value="MBX09816.1"/>
    <property type="molecule type" value="Transcribed_RNA"/>
</dbReference>
<sequence length="31" mass="3800">MCRYRKEHQWRRRPPGLILTLRCESVGSKQD</sequence>
<proteinExistence type="predicted"/>
<accession>A0A2P2KVP3</accession>
<reference evidence="1" key="1">
    <citation type="submission" date="2018-02" db="EMBL/GenBank/DDBJ databases">
        <title>Rhizophora mucronata_Transcriptome.</title>
        <authorList>
            <person name="Meera S.P."/>
            <person name="Sreeshan A."/>
            <person name="Augustine A."/>
        </authorList>
    </citation>
    <scope>NUCLEOTIDE SEQUENCE</scope>
    <source>
        <tissue evidence="1">Leaf</tissue>
    </source>
</reference>